<dbReference type="VEuPathDB" id="ToxoDB:ENH_00064700"/>
<reference evidence="2" key="2">
    <citation type="submission" date="2013-10" db="EMBL/GenBank/DDBJ databases">
        <authorList>
            <person name="Aslett M."/>
        </authorList>
    </citation>
    <scope>NUCLEOTIDE SEQUENCE [LARGE SCALE GENOMIC DNA]</scope>
    <source>
        <strain evidence="2">Houghton</strain>
    </source>
</reference>
<evidence type="ECO:0000313" key="3">
    <source>
        <dbReference type="Proteomes" id="UP000030754"/>
    </source>
</evidence>
<sequence length="203" mass="23010">MEARCCGVSERSVGCCSVLLCLCCRRCSEVQFNWSRRRNSWRLSFFYRVLALVALLGALLTLLLQLLIRSRSFFRNYRCGPRAVGLLSVNFTLTICLTAAAGLFAVLMARILAMFGRFSVAEFAGLGPWYGRLGFLSKWGPWAVALIADSLLLLSLVNSVWIFAAPHDWCSRRWNHAAVVAVDNCRIWYGRQRLLPLHRCSRL</sequence>
<evidence type="ECO:0000256" key="1">
    <source>
        <dbReference type="SAM" id="Phobius"/>
    </source>
</evidence>
<reference evidence="2" key="1">
    <citation type="submission" date="2013-10" db="EMBL/GenBank/DDBJ databases">
        <title>Genomic analysis of the causative agents of coccidiosis in chickens.</title>
        <authorList>
            <person name="Reid A.J."/>
            <person name="Blake D."/>
            <person name="Billington K."/>
            <person name="Browne H."/>
            <person name="Dunn M."/>
            <person name="Hung S."/>
            <person name="Kawahara F."/>
            <person name="Miranda-Saavedra D."/>
            <person name="Mourier T."/>
            <person name="Nagra H."/>
            <person name="Otto T.D."/>
            <person name="Rawlings N."/>
            <person name="Sanchez A."/>
            <person name="Sanders M."/>
            <person name="Subramaniam C."/>
            <person name="Tay Y."/>
            <person name="Dear P."/>
            <person name="Doerig C."/>
            <person name="Gruber A."/>
            <person name="Parkinson J."/>
            <person name="Shirley M."/>
            <person name="Wan K.L."/>
            <person name="Berriman M."/>
            <person name="Tomley F."/>
            <person name="Pain A."/>
        </authorList>
    </citation>
    <scope>NUCLEOTIDE SEQUENCE [LARGE SCALE GENOMIC DNA]</scope>
    <source>
        <strain evidence="2">Houghton</strain>
    </source>
</reference>
<proteinExistence type="predicted"/>
<dbReference type="Proteomes" id="UP000030754">
    <property type="component" value="Unassembled WGS sequence"/>
</dbReference>
<gene>
    <name evidence="2" type="ORF">ENH_00064700</name>
</gene>
<dbReference type="GeneID" id="25476607"/>
<keyword evidence="1" id="KW-0472">Membrane</keyword>
<keyword evidence="1" id="KW-0812">Transmembrane</keyword>
<organism evidence="2 3">
    <name type="scientific">Eimeria necatrix</name>
    <dbReference type="NCBI Taxonomy" id="51315"/>
    <lineage>
        <taxon>Eukaryota</taxon>
        <taxon>Sar</taxon>
        <taxon>Alveolata</taxon>
        <taxon>Apicomplexa</taxon>
        <taxon>Conoidasida</taxon>
        <taxon>Coccidia</taxon>
        <taxon>Eucoccidiorida</taxon>
        <taxon>Eimeriorina</taxon>
        <taxon>Eimeriidae</taxon>
        <taxon>Eimeria</taxon>
    </lineage>
</organism>
<dbReference type="AlphaFoldDB" id="U6N5K5"/>
<protein>
    <submittedName>
        <fullName evidence="2">Uncharacterized protein</fullName>
    </submittedName>
</protein>
<feature type="transmembrane region" description="Helical" evidence="1">
    <location>
        <begin position="139"/>
        <end position="164"/>
    </location>
</feature>
<feature type="transmembrane region" description="Helical" evidence="1">
    <location>
        <begin position="45"/>
        <end position="68"/>
    </location>
</feature>
<keyword evidence="3" id="KW-1185">Reference proteome</keyword>
<dbReference type="OrthoDB" id="328211at2759"/>
<dbReference type="EMBL" id="HG725679">
    <property type="protein sequence ID" value="CDJ69195.1"/>
    <property type="molecule type" value="Genomic_DNA"/>
</dbReference>
<keyword evidence="1" id="KW-1133">Transmembrane helix</keyword>
<name>U6N5K5_9EIME</name>
<dbReference type="RefSeq" id="XP_013437662.1">
    <property type="nucleotide sequence ID" value="XM_013582208.1"/>
</dbReference>
<accession>U6N5K5</accession>
<feature type="transmembrane region" description="Helical" evidence="1">
    <location>
        <begin position="89"/>
        <end position="113"/>
    </location>
</feature>
<evidence type="ECO:0000313" key="2">
    <source>
        <dbReference type="EMBL" id="CDJ69195.1"/>
    </source>
</evidence>